<proteinExistence type="predicted"/>
<sequence length="289" mass="31498">MPANLIHSALGLPMKNVKLCLLTFSAVCLLSGCDSSDNRTNDQYQGINLDDRKVVSDELSGVWLSLAETNASVQMDNASLKGKQLVKEYLIINKAGNTLTMKGCDTDIQYTISGNKLLHDTASDVLDLDFSIIDQSEIRGVVNNQDDSGSVETNLRMVKVAIETSEQFATVSISGTLDGNTISDTLPLRCFTEKWATQTTTSEGKTTDETAHEIEFETTDENIDFNASIEAGEDYYRFSHMIQGSLYTTSGSAEKNETRIISIDTSATTATTRIFDGANTANINVALDR</sequence>
<accession>A0A5S9QZ03</accession>
<dbReference type="AlphaFoldDB" id="A0A5S9QZ03"/>
<keyword evidence="2" id="KW-1185">Reference proteome</keyword>
<organism evidence="1 2">
    <name type="scientific">BD1-7 clade bacterium</name>
    <dbReference type="NCBI Taxonomy" id="2029982"/>
    <lineage>
        <taxon>Bacteria</taxon>
        <taxon>Pseudomonadati</taxon>
        <taxon>Pseudomonadota</taxon>
        <taxon>Gammaproteobacteria</taxon>
        <taxon>Cellvibrionales</taxon>
        <taxon>Spongiibacteraceae</taxon>
        <taxon>BD1-7 clade</taxon>
    </lineage>
</organism>
<dbReference type="EMBL" id="CACSIO010000061">
    <property type="protein sequence ID" value="CAA0125281.1"/>
    <property type="molecule type" value="Genomic_DNA"/>
</dbReference>
<dbReference type="Proteomes" id="UP000441399">
    <property type="component" value="Unassembled WGS sequence"/>
</dbReference>
<name>A0A5S9QZ03_9GAMM</name>
<evidence type="ECO:0000313" key="1">
    <source>
        <dbReference type="EMBL" id="CAA0125281.1"/>
    </source>
</evidence>
<evidence type="ECO:0000313" key="2">
    <source>
        <dbReference type="Proteomes" id="UP000441399"/>
    </source>
</evidence>
<protein>
    <submittedName>
        <fullName evidence="1">Uncharacterized protein</fullName>
    </submittedName>
</protein>
<gene>
    <name evidence="1" type="ORF">OPDIPICF_03423</name>
</gene>
<reference evidence="1 2" key="1">
    <citation type="submission" date="2019-11" db="EMBL/GenBank/DDBJ databases">
        <authorList>
            <person name="Holert J."/>
        </authorList>
    </citation>
    <scope>NUCLEOTIDE SEQUENCE [LARGE SCALE GENOMIC DNA]</scope>
    <source>
        <strain evidence="1">SB11_3</strain>
    </source>
</reference>